<dbReference type="InterPro" id="IPR017850">
    <property type="entry name" value="Alkaline_phosphatase_core_sf"/>
</dbReference>
<reference evidence="3" key="2">
    <citation type="journal article" date="2023" name="IMA Fungus">
        <title>Comparative genomic study of the Penicillium genus elucidates a diverse pangenome and 15 lateral gene transfer events.</title>
        <authorList>
            <person name="Petersen C."/>
            <person name="Sorensen T."/>
            <person name="Nielsen M.R."/>
            <person name="Sondergaard T.E."/>
            <person name="Sorensen J.L."/>
            <person name="Fitzpatrick D.A."/>
            <person name="Frisvad J.C."/>
            <person name="Nielsen K.L."/>
        </authorList>
    </citation>
    <scope>NUCLEOTIDE SEQUENCE</scope>
    <source>
        <strain evidence="3">IBT 21472</strain>
    </source>
</reference>
<evidence type="ECO:0000256" key="1">
    <source>
        <dbReference type="ARBA" id="ARBA00022801"/>
    </source>
</evidence>
<dbReference type="GO" id="GO:0042578">
    <property type="term" value="F:phosphoric ester hydrolase activity"/>
    <property type="evidence" value="ECO:0007669"/>
    <property type="project" value="UniProtKB-ARBA"/>
</dbReference>
<dbReference type="EMBL" id="JAPZBO010000005">
    <property type="protein sequence ID" value="KAJ5316160.1"/>
    <property type="molecule type" value="Genomic_DNA"/>
</dbReference>
<feature type="signal peptide" evidence="2">
    <location>
        <begin position="1"/>
        <end position="18"/>
    </location>
</feature>
<proteinExistence type="predicted"/>
<evidence type="ECO:0000256" key="2">
    <source>
        <dbReference type="SAM" id="SignalP"/>
    </source>
</evidence>
<dbReference type="GO" id="GO:0009395">
    <property type="term" value="P:phospholipid catabolic process"/>
    <property type="evidence" value="ECO:0007669"/>
    <property type="project" value="TreeGrafter"/>
</dbReference>
<keyword evidence="4" id="KW-1185">Reference proteome</keyword>
<dbReference type="InterPro" id="IPR007312">
    <property type="entry name" value="Phosphoesterase"/>
</dbReference>
<keyword evidence="2" id="KW-0732">Signal</keyword>
<evidence type="ECO:0000313" key="4">
    <source>
        <dbReference type="Proteomes" id="UP001147746"/>
    </source>
</evidence>
<feature type="chain" id="PRO_5040894170" evidence="2">
    <location>
        <begin position="19"/>
        <end position="435"/>
    </location>
</feature>
<keyword evidence="1" id="KW-0378">Hydrolase</keyword>
<name>A0A9W9U6J5_9EURO</name>
<organism evidence="3 4">
    <name type="scientific">Penicillium atrosanguineum</name>
    <dbReference type="NCBI Taxonomy" id="1132637"/>
    <lineage>
        <taxon>Eukaryota</taxon>
        <taxon>Fungi</taxon>
        <taxon>Dikarya</taxon>
        <taxon>Ascomycota</taxon>
        <taxon>Pezizomycotina</taxon>
        <taxon>Eurotiomycetes</taxon>
        <taxon>Eurotiomycetidae</taxon>
        <taxon>Eurotiales</taxon>
        <taxon>Aspergillaceae</taxon>
        <taxon>Penicillium</taxon>
    </lineage>
</organism>
<comment type="caution">
    <text evidence="3">The sequence shown here is derived from an EMBL/GenBank/DDBJ whole genome shotgun (WGS) entry which is preliminary data.</text>
</comment>
<sequence>MALSFAVLSLGLGLGAVAAPTSSGMDNIKNVVVLVQENRSFDTLAGGLTYNPDIDGLVNQKYCNPANVSVPSSEDVCAAGIAKNIASDDPDHTITGVNMQIFGNYHPKSRTKSTMSGFVTEQSYMYSLQNDMMEAAEVINYYEPDLVPVTNAMAENYVLFDRWFASIPGPTDPNRAYLTSGTSHGHGDNGEVFYNAGMPQKSIFEQLSEKGISWINYENTTNIGASSFPPDAMFYEWTAKSATDKILPLSQFYEDAKSGNLPQFTWINPECCDYMSMHPKSPINMGENFMKGIYEAIRNSPQWNETLFIITWDEHGGFADHVAPPTGVPPGDSLPYVEKANDGKDYTFNFDRLGVRVPTLLISPWVEKGVVQNKPGPGENEFTHTSILKFVSELWGLDSLTPRVDWSPSFGSLITNTFRDDTPEQLPNAAGYPLQ</sequence>
<dbReference type="PANTHER" id="PTHR31956">
    <property type="entry name" value="NON-SPECIFIC PHOSPHOLIPASE C4-RELATED"/>
    <property type="match status" value="1"/>
</dbReference>
<dbReference type="SUPFAM" id="SSF53649">
    <property type="entry name" value="Alkaline phosphatase-like"/>
    <property type="match status" value="1"/>
</dbReference>
<dbReference type="Pfam" id="PF04185">
    <property type="entry name" value="Phosphoesterase"/>
    <property type="match status" value="1"/>
</dbReference>
<gene>
    <name evidence="3" type="ORF">N7476_006467</name>
</gene>
<dbReference type="PANTHER" id="PTHR31956:SF1">
    <property type="entry name" value="NON-SPECIFIC PHOSPHOLIPASE C1"/>
    <property type="match status" value="1"/>
</dbReference>
<accession>A0A9W9U6J5</accession>
<reference evidence="3" key="1">
    <citation type="submission" date="2022-12" db="EMBL/GenBank/DDBJ databases">
        <authorList>
            <person name="Petersen C."/>
        </authorList>
    </citation>
    <scope>NUCLEOTIDE SEQUENCE</scope>
    <source>
        <strain evidence="3">IBT 21472</strain>
    </source>
</reference>
<protein>
    <submittedName>
        <fullName evidence="3">Uncharacterized protein</fullName>
    </submittedName>
</protein>
<dbReference type="Gene3D" id="3.40.720.10">
    <property type="entry name" value="Alkaline Phosphatase, subunit A"/>
    <property type="match status" value="2"/>
</dbReference>
<dbReference type="Proteomes" id="UP001147746">
    <property type="component" value="Unassembled WGS sequence"/>
</dbReference>
<dbReference type="AlphaFoldDB" id="A0A9W9U6J5"/>
<dbReference type="FunFam" id="3.40.720.10:FF:000052">
    <property type="entry name" value="Phosphatidylglycerol specific phospholipase, putative"/>
    <property type="match status" value="1"/>
</dbReference>
<evidence type="ECO:0000313" key="3">
    <source>
        <dbReference type="EMBL" id="KAJ5316160.1"/>
    </source>
</evidence>